<evidence type="ECO:0000313" key="1">
    <source>
        <dbReference type="EMBL" id="SNQ59047.1"/>
    </source>
</evidence>
<dbReference type="OrthoDB" id="150653at2157"/>
<organism evidence="1 2">
    <name type="scientific">Candidatus Methanoperedens nitratireducens</name>
    <dbReference type="NCBI Taxonomy" id="1392998"/>
    <lineage>
        <taxon>Archaea</taxon>
        <taxon>Methanobacteriati</taxon>
        <taxon>Methanobacteriota</taxon>
        <taxon>Stenosarchaea group</taxon>
        <taxon>Methanomicrobia</taxon>
        <taxon>Methanosarcinales</taxon>
        <taxon>ANME-2 cluster</taxon>
        <taxon>Candidatus Methanoperedentaceae</taxon>
        <taxon>Candidatus Methanoperedens</taxon>
    </lineage>
</organism>
<reference evidence="2" key="1">
    <citation type="submission" date="2017-06" db="EMBL/GenBank/DDBJ databases">
        <authorList>
            <person name="Cremers G."/>
        </authorList>
    </citation>
    <scope>NUCLEOTIDE SEQUENCE [LARGE SCALE GENOMIC DNA]</scope>
</reference>
<name>A0A284VIN7_9EURY</name>
<dbReference type="AlphaFoldDB" id="A0A284VIN7"/>
<gene>
    <name evidence="1" type="ORF">MNV_1050007</name>
</gene>
<protein>
    <submittedName>
        <fullName evidence="1">Uncharacterized protein</fullName>
    </submittedName>
</protein>
<keyword evidence="2" id="KW-1185">Reference proteome</keyword>
<accession>A0A284VIN7</accession>
<dbReference type="Proteomes" id="UP000218615">
    <property type="component" value="Unassembled WGS sequence"/>
</dbReference>
<dbReference type="RefSeq" id="WP_096203449.1">
    <property type="nucleotide sequence ID" value="NZ_FZMP01000008.1"/>
</dbReference>
<evidence type="ECO:0000313" key="2">
    <source>
        <dbReference type="Proteomes" id="UP000218615"/>
    </source>
</evidence>
<proteinExistence type="predicted"/>
<dbReference type="EMBL" id="FZMP01000008">
    <property type="protein sequence ID" value="SNQ59047.1"/>
    <property type="molecule type" value="Genomic_DNA"/>
</dbReference>
<sequence>MGIIIPQYLLQEMGLPEVVDISLTGGSLVITPLNKIVRRKPRDEDETSGLYSIMKANIESSIKKGKVKWINEREMERTIC</sequence>